<dbReference type="Pfam" id="PF01683">
    <property type="entry name" value="EB"/>
    <property type="match status" value="1"/>
</dbReference>
<dbReference type="Proteomes" id="UP001162164">
    <property type="component" value="Unassembled WGS sequence"/>
</dbReference>
<gene>
    <name evidence="2" type="ORF">NQ317_017496</name>
</gene>
<reference evidence="2" key="1">
    <citation type="journal article" date="2023" name="Insect Mol. Biol.">
        <title>Genome sequencing provides insights into the evolution of gene families encoding plant cell wall-degrading enzymes in longhorned beetles.</title>
        <authorList>
            <person name="Shin N.R."/>
            <person name="Okamura Y."/>
            <person name="Kirsch R."/>
            <person name="Pauchet Y."/>
        </authorList>
    </citation>
    <scope>NUCLEOTIDE SEQUENCE</scope>
    <source>
        <strain evidence="2">MMC_N1</strain>
    </source>
</reference>
<accession>A0ABQ9IRD8</accession>
<organism evidence="2 3">
    <name type="scientific">Molorchus minor</name>
    <dbReference type="NCBI Taxonomy" id="1323400"/>
    <lineage>
        <taxon>Eukaryota</taxon>
        <taxon>Metazoa</taxon>
        <taxon>Ecdysozoa</taxon>
        <taxon>Arthropoda</taxon>
        <taxon>Hexapoda</taxon>
        <taxon>Insecta</taxon>
        <taxon>Pterygota</taxon>
        <taxon>Neoptera</taxon>
        <taxon>Endopterygota</taxon>
        <taxon>Coleoptera</taxon>
        <taxon>Polyphaga</taxon>
        <taxon>Cucujiformia</taxon>
        <taxon>Chrysomeloidea</taxon>
        <taxon>Cerambycidae</taxon>
        <taxon>Lamiinae</taxon>
        <taxon>Monochamini</taxon>
        <taxon>Molorchus</taxon>
    </lineage>
</organism>
<comment type="caution">
    <text evidence="2">The sequence shown here is derived from an EMBL/GenBank/DDBJ whole genome shotgun (WGS) entry which is preliminary data.</text>
</comment>
<feature type="domain" description="EB" evidence="1">
    <location>
        <begin position="32"/>
        <end position="69"/>
    </location>
</feature>
<evidence type="ECO:0000259" key="1">
    <source>
        <dbReference type="Pfam" id="PF01683"/>
    </source>
</evidence>
<sequence length="81" mass="9072">MHLTEAQRARAIAKLEENWSLSEVAAELNDNKTVHINESCFFTEQCEAVNHQTECKEGLCTCRFGKVATLKQDGQLECTIG</sequence>
<evidence type="ECO:0000313" key="2">
    <source>
        <dbReference type="EMBL" id="KAJ8959265.1"/>
    </source>
</evidence>
<dbReference type="EMBL" id="JAPWTJ010003270">
    <property type="protein sequence ID" value="KAJ8959265.1"/>
    <property type="molecule type" value="Genomic_DNA"/>
</dbReference>
<protein>
    <recommendedName>
        <fullName evidence="1">EB domain-containing protein</fullName>
    </recommendedName>
</protein>
<keyword evidence="3" id="KW-1185">Reference proteome</keyword>
<proteinExistence type="predicted"/>
<evidence type="ECO:0000313" key="3">
    <source>
        <dbReference type="Proteomes" id="UP001162164"/>
    </source>
</evidence>
<name>A0ABQ9IRD8_9CUCU</name>
<dbReference type="InterPro" id="IPR006149">
    <property type="entry name" value="EB_dom"/>
</dbReference>